<evidence type="ECO:0000313" key="2">
    <source>
        <dbReference type="Proteomes" id="UP001286313"/>
    </source>
</evidence>
<protein>
    <submittedName>
        <fullName evidence="1">Uncharacterized protein</fullName>
    </submittedName>
</protein>
<reference evidence="1" key="1">
    <citation type="submission" date="2023-10" db="EMBL/GenBank/DDBJ databases">
        <title>Genome assemblies of two species of porcelain crab, Petrolisthes cinctipes and Petrolisthes manimaculis (Anomura: Porcellanidae).</title>
        <authorList>
            <person name="Angst P."/>
        </authorList>
    </citation>
    <scope>NUCLEOTIDE SEQUENCE</scope>
    <source>
        <strain evidence="1">PB745_01</strain>
        <tissue evidence="1">Gill</tissue>
    </source>
</reference>
<proteinExistence type="predicted"/>
<dbReference type="AlphaFoldDB" id="A0AAE1FIU2"/>
<sequence length="55" mass="6201">TISKPASLRLLPYSLIYSCDHQGDVKQIPGHVFPLFLPPPSWSRDTGTQARQHRS</sequence>
<name>A0AAE1FIU2_PETCI</name>
<organism evidence="1 2">
    <name type="scientific">Petrolisthes cinctipes</name>
    <name type="common">Flat porcelain crab</name>
    <dbReference type="NCBI Taxonomy" id="88211"/>
    <lineage>
        <taxon>Eukaryota</taxon>
        <taxon>Metazoa</taxon>
        <taxon>Ecdysozoa</taxon>
        <taxon>Arthropoda</taxon>
        <taxon>Crustacea</taxon>
        <taxon>Multicrustacea</taxon>
        <taxon>Malacostraca</taxon>
        <taxon>Eumalacostraca</taxon>
        <taxon>Eucarida</taxon>
        <taxon>Decapoda</taxon>
        <taxon>Pleocyemata</taxon>
        <taxon>Anomura</taxon>
        <taxon>Galatheoidea</taxon>
        <taxon>Porcellanidae</taxon>
        <taxon>Petrolisthes</taxon>
    </lineage>
</organism>
<gene>
    <name evidence="1" type="ORF">Pcinc_020735</name>
</gene>
<keyword evidence="2" id="KW-1185">Reference proteome</keyword>
<accession>A0AAE1FIU2</accession>
<dbReference type="Proteomes" id="UP001286313">
    <property type="component" value="Unassembled WGS sequence"/>
</dbReference>
<comment type="caution">
    <text evidence="1">The sequence shown here is derived from an EMBL/GenBank/DDBJ whole genome shotgun (WGS) entry which is preliminary data.</text>
</comment>
<feature type="non-terminal residue" evidence="1">
    <location>
        <position position="1"/>
    </location>
</feature>
<dbReference type="EMBL" id="JAWQEG010002109">
    <property type="protein sequence ID" value="KAK3874325.1"/>
    <property type="molecule type" value="Genomic_DNA"/>
</dbReference>
<evidence type="ECO:0000313" key="1">
    <source>
        <dbReference type="EMBL" id="KAK3874325.1"/>
    </source>
</evidence>